<dbReference type="EnsemblPlants" id="Bra041049.1">
    <property type="protein sequence ID" value="Bra041049.1-P"/>
    <property type="gene ID" value="Bra041049"/>
</dbReference>
<feature type="coiled-coil region" evidence="1">
    <location>
        <begin position="319"/>
        <end position="391"/>
    </location>
</feature>
<dbReference type="PANTHER" id="PTHR31099:SF49">
    <property type="entry name" value="MYOSIN HEAVY CHAIN-LIKE PROTEIN"/>
    <property type="match status" value="1"/>
</dbReference>
<keyword evidence="4" id="KW-1185">Reference proteome</keyword>
<feature type="region of interest" description="Disordered" evidence="2">
    <location>
        <begin position="1"/>
        <end position="51"/>
    </location>
</feature>
<dbReference type="HOGENOM" id="CLU_657820_0_0_1"/>
<dbReference type="eggNOG" id="ENOG502SW36">
    <property type="taxonomic scope" value="Eukaryota"/>
</dbReference>
<proteinExistence type="predicted"/>
<evidence type="ECO:0000256" key="2">
    <source>
        <dbReference type="SAM" id="MobiDB-lite"/>
    </source>
</evidence>
<dbReference type="InParanoid" id="M4FIX0"/>
<keyword evidence="1" id="KW-0175">Coiled coil</keyword>
<reference evidence="4" key="1">
    <citation type="journal article" date="2011" name="Nat. Genet.">
        <title>The genome of the mesopolyploid crop species Brassica rapa.</title>
        <authorList>
            <consortium name="Brassica rapa Genome Sequencing Project Consortium"/>
            <person name="Wang X."/>
            <person name="Wang H."/>
            <person name="Wang J."/>
            <person name="Sun R."/>
            <person name="Wu J."/>
            <person name="Liu S."/>
            <person name="Bai Y."/>
            <person name="Mun J.H."/>
            <person name="Bancroft I."/>
            <person name="Cheng F."/>
            <person name="Huang S."/>
            <person name="Li X."/>
            <person name="Hua W."/>
            <person name="Wang J."/>
            <person name="Wang X."/>
            <person name="Freeling M."/>
            <person name="Pires J.C."/>
            <person name="Paterson A.H."/>
            <person name="Chalhoub B."/>
            <person name="Wang B."/>
            <person name="Hayward A."/>
            <person name="Sharpe A.G."/>
            <person name="Park B.S."/>
            <person name="Weisshaar B."/>
            <person name="Liu B."/>
            <person name="Li B."/>
            <person name="Liu B."/>
            <person name="Tong C."/>
            <person name="Song C."/>
            <person name="Duran C."/>
            <person name="Peng C."/>
            <person name="Geng C."/>
            <person name="Koh C."/>
            <person name="Lin C."/>
            <person name="Edwards D."/>
            <person name="Mu D."/>
            <person name="Shen D."/>
            <person name="Soumpourou E."/>
            <person name="Li F."/>
            <person name="Fraser F."/>
            <person name="Conant G."/>
            <person name="Lassalle G."/>
            <person name="King G.J."/>
            <person name="Bonnema G."/>
            <person name="Tang H."/>
            <person name="Wang H."/>
            <person name="Belcram H."/>
            <person name="Zhou H."/>
            <person name="Hirakawa H."/>
            <person name="Abe H."/>
            <person name="Guo H."/>
            <person name="Wang H."/>
            <person name="Jin H."/>
            <person name="Parkin I.A."/>
            <person name="Batley J."/>
            <person name="Kim J.S."/>
            <person name="Just J."/>
            <person name="Li J."/>
            <person name="Xu J."/>
            <person name="Deng J."/>
            <person name="Kim J.A."/>
            <person name="Li J."/>
            <person name="Yu J."/>
            <person name="Meng J."/>
            <person name="Wang J."/>
            <person name="Min J."/>
            <person name="Poulain J."/>
            <person name="Wang J."/>
            <person name="Hatakeyama K."/>
            <person name="Wu K."/>
            <person name="Wang L."/>
            <person name="Fang L."/>
            <person name="Trick M."/>
            <person name="Links M.G."/>
            <person name="Zhao M."/>
            <person name="Jin M."/>
            <person name="Ramchiary N."/>
            <person name="Drou N."/>
            <person name="Berkman P.J."/>
            <person name="Cai Q."/>
            <person name="Huang Q."/>
            <person name="Li R."/>
            <person name="Tabata S."/>
            <person name="Cheng S."/>
            <person name="Zhang S."/>
            <person name="Zhang S."/>
            <person name="Huang S."/>
            <person name="Sato S."/>
            <person name="Sun S."/>
            <person name="Kwon S.J."/>
            <person name="Choi S.R."/>
            <person name="Lee T.H."/>
            <person name="Fan W."/>
            <person name="Zhao X."/>
            <person name="Tan X."/>
            <person name="Xu X."/>
            <person name="Wang Y."/>
            <person name="Qiu Y."/>
            <person name="Yin Y."/>
            <person name="Li Y."/>
            <person name="Du Y."/>
            <person name="Liao Y."/>
            <person name="Lim Y."/>
            <person name="Narusaka Y."/>
            <person name="Wang Y."/>
            <person name="Wang Z."/>
            <person name="Li Z."/>
            <person name="Wang Z."/>
            <person name="Xiong Z."/>
            <person name="Zhang Z."/>
        </authorList>
    </citation>
    <scope>NUCLEOTIDE SEQUENCE [LARGE SCALE GENOMIC DNA]</scope>
    <source>
        <strain evidence="4">cv. Chiifu-401-42</strain>
    </source>
</reference>
<dbReference type="AlphaFoldDB" id="M4FIX0"/>
<dbReference type="PANTHER" id="PTHR31099">
    <property type="entry name" value="OS06G0165300 PROTEIN"/>
    <property type="match status" value="1"/>
</dbReference>
<reference evidence="3" key="3">
    <citation type="submission" date="2023-03" db="UniProtKB">
        <authorList>
            <consortium name="EnsemblPlants"/>
        </authorList>
    </citation>
    <scope>IDENTIFICATION</scope>
    <source>
        <strain evidence="3">cv. Chiifu-401-42</strain>
    </source>
</reference>
<evidence type="ECO:0000313" key="4">
    <source>
        <dbReference type="Proteomes" id="UP000011750"/>
    </source>
</evidence>
<dbReference type="Gramene" id="Bra041049.1">
    <property type="protein sequence ID" value="Bra041049.1-P"/>
    <property type="gene ID" value="Bra041049"/>
</dbReference>
<protein>
    <submittedName>
        <fullName evidence="3">Uncharacterized protein</fullName>
    </submittedName>
</protein>
<organism evidence="3 4">
    <name type="scientific">Brassica campestris</name>
    <name type="common">Field mustard</name>
    <dbReference type="NCBI Taxonomy" id="3711"/>
    <lineage>
        <taxon>Eukaryota</taxon>
        <taxon>Viridiplantae</taxon>
        <taxon>Streptophyta</taxon>
        <taxon>Embryophyta</taxon>
        <taxon>Tracheophyta</taxon>
        <taxon>Spermatophyta</taxon>
        <taxon>Magnoliopsida</taxon>
        <taxon>eudicotyledons</taxon>
        <taxon>Gunneridae</taxon>
        <taxon>Pentapetalae</taxon>
        <taxon>rosids</taxon>
        <taxon>malvids</taxon>
        <taxon>Brassicales</taxon>
        <taxon>Brassicaceae</taxon>
        <taxon>Brassiceae</taxon>
        <taxon>Brassica</taxon>
    </lineage>
</organism>
<accession>M4FIX0</accession>
<evidence type="ECO:0000256" key="1">
    <source>
        <dbReference type="SAM" id="Coils"/>
    </source>
</evidence>
<reference evidence="4" key="2">
    <citation type="journal article" date="2018" name="Hortic Res">
        <title>Improved Brassica rapa reference genome by single-molecule sequencing and chromosome conformation capture technologies.</title>
        <authorList>
            <person name="Zhang L."/>
            <person name="Cai X."/>
            <person name="Wu J."/>
            <person name="Liu M."/>
            <person name="Grob S."/>
            <person name="Cheng F."/>
            <person name="Liang J."/>
            <person name="Cai C."/>
            <person name="Liu Z."/>
            <person name="Liu B."/>
            <person name="Wang F."/>
            <person name="Li S."/>
            <person name="Liu F."/>
            <person name="Li X."/>
            <person name="Cheng L."/>
            <person name="Yang W."/>
            <person name="Li M.H."/>
            <person name="Grossniklaus U."/>
            <person name="Zheng H."/>
            <person name="Wang X."/>
        </authorList>
    </citation>
    <scope>NUCLEOTIDE SEQUENCE [LARGE SCALE GENOMIC DNA]</scope>
    <source>
        <strain evidence="4">cv. Chiifu-401-42</strain>
    </source>
</reference>
<name>M4FIX0_BRACM</name>
<sequence>MSKRCASLTSPMTDRAGSRRRMDSPASRYDSSPDPGSRSKQDVAAPIPYAYASPSPIGPASSVSEDDLVEWRQKYSLPSSFILRVPSPEDRVSNFIPGQIAVYEAFFDHGFRGVIPSLIETLCEFFEISPSQLNPPSWRLLLAIQNIGNLENLSFGVKEVLYSYHLAPLNGNEGRLHLRPRSGLPIVEELSRSDRKESAFIKKWQERYVFMALPGHSYHWNFIAGMHPDIPEGVDIVVRARQLPLDRRQVSFLLSDTALRRSSPRGNLAAALSNLNLQVFPLDGTTLPLGKPLEVIQVLQGGLLRNISQLYHLGEQLSLESSSISREELEKLKNQLSEEKTQHVARELEIRDLKDTIKDVERSAEISSADALSVGKKNQELEEAMENLRLETVMAVSGAIITALWELMREWLQRKNDQ</sequence>
<dbReference type="Proteomes" id="UP000011750">
    <property type="component" value="Unassembled WGS sequence"/>
</dbReference>
<evidence type="ECO:0000313" key="3">
    <source>
        <dbReference type="EnsemblPlants" id="Bra041049.1-P"/>
    </source>
</evidence>